<keyword evidence="2" id="KW-1185">Reference proteome</keyword>
<organism evidence="1 2">
    <name type="scientific">Polystyrenella longa</name>
    <dbReference type="NCBI Taxonomy" id="2528007"/>
    <lineage>
        <taxon>Bacteria</taxon>
        <taxon>Pseudomonadati</taxon>
        <taxon>Planctomycetota</taxon>
        <taxon>Planctomycetia</taxon>
        <taxon>Planctomycetales</taxon>
        <taxon>Planctomycetaceae</taxon>
        <taxon>Polystyrenella</taxon>
    </lineage>
</organism>
<proteinExistence type="predicted"/>
<sequence length="222" mass="24541">MFRIKRTLLALLTVICAFSLVKVTIAADSRPWKMEISPRFTLDRETGETITPVRQQVLFRVAQAEETQPVPPPVEAIAPAVETPVAETPTVETPTVETPTVEVPVEAEAVQPAPAPEAQLPTIVPSRTIAQTSVPNYTEIYKSIPFNRAEYLANPSYRHEATMSILLKQPYVTNGPKNIRQRVPKAVRTSPWSKTTPWFNSGGNLFPFPGAGYGYGLSPFWP</sequence>
<evidence type="ECO:0000313" key="1">
    <source>
        <dbReference type="EMBL" id="QDU78566.1"/>
    </source>
</evidence>
<reference evidence="1 2" key="1">
    <citation type="submission" date="2019-02" db="EMBL/GenBank/DDBJ databases">
        <title>Deep-cultivation of Planctomycetes and their phenomic and genomic characterization uncovers novel biology.</title>
        <authorList>
            <person name="Wiegand S."/>
            <person name="Jogler M."/>
            <person name="Boedeker C."/>
            <person name="Pinto D."/>
            <person name="Vollmers J."/>
            <person name="Rivas-Marin E."/>
            <person name="Kohn T."/>
            <person name="Peeters S.H."/>
            <person name="Heuer A."/>
            <person name="Rast P."/>
            <person name="Oberbeckmann S."/>
            <person name="Bunk B."/>
            <person name="Jeske O."/>
            <person name="Meyerdierks A."/>
            <person name="Storesund J.E."/>
            <person name="Kallscheuer N."/>
            <person name="Luecker S."/>
            <person name="Lage O.M."/>
            <person name="Pohl T."/>
            <person name="Merkel B.J."/>
            <person name="Hornburger P."/>
            <person name="Mueller R.-W."/>
            <person name="Bruemmer F."/>
            <person name="Labrenz M."/>
            <person name="Spormann A.M."/>
            <person name="Op den Camp H."/>
            <person name="Overmann J."/>
            <person name="Amann R."/>
            <person name="Jetten M.S.M."/>
            <person name="Mascher T."/>
            <person name="Medema M.H."/>
            <person name="Devos D.P."/>
            <person name="Kaster A.-K."/>
            <person name="Ovreas L."/>
            <person name="Rohde M."/>
            <person name="Galperin M.Y."/>
            <person name="Jogler C."/>
        </authorList>
    </citation>
    <scope>NUCLEOTIDE SEQUENCE [LARGE SCALE GENOMIC DNA]</scope>
    <source>
        <strain evidence="1 2">Pla110</strain>
    </source>
</reference>
<protein>
    <submittedName>
        <fullName evidence="1">Uncharacterized protein</fullName>
    </submittedName>
</protein>
<dbReference type="EMBL" id="CP036281">
    <property type="protein sequence ID" value="QDU78566.1"/>
    <property type="molecule type" value="Genomic_DNA"/>
</dbReference>
<evidence type="ECO:0000313" key="2">
    <source>
        <dbReference type="Proteomes" id="UP000317178"/>
    </source>
</evidence>
<accession>A0A518CH65</accession>
<gene>
    <name evidence="1" type="ORF">Pla110_02700</name>
</gene>
<dbReference type="Proteomes" id="UP000317178">
    <property type="component" value="Chromosome"/>
</dbReference>
<dbReference type="RefSeq" id="WP_144992429.1">
    <property type="nucleotide sequence ID" value="NZ_CP036281.1"/>
</dbReference>
<dbReference type="AlphaFoldDB" id="A0A518CH65"/>
<name>A0A518CH65_9PLAN</name>
<dbReference type="KEGG" id="plon:Pla110_02700"/>
<dbReference type="OrthoDB" id="211798at2"/>